<feature type="transmembrane region" description="Helical" evidence="16">
    <location>
        <begin position="101"/>
        <end position="121"/>
    </location>
</feature>
<dbReference type="InterPro" id="IPR048254">
    <property type="entry name" value="CDP_ALCOHOL_P_TRANSF_CS"/>
</dbReference>
<proteinExistence type="inferred from homology"/>
<feature type="transmembrane region" description="Helical" evidence="16">
    <location>
        <begin position="40"/>
        <end position="56"/>
    </location>
</feature>
<dbReference type="NCBIfam" id="TIGR00473">
    <property type="entry name" value="pssA"/>
    <property type="match status" value="1"/>
</dbReference>
<evidence type="ECO:0000256" key="13">
    <source>
        <dbReference type="ARBA" id="ARBA00023264"/>
    </source>
</evidence>
<keyword evidence="12" id="KW-0594">Phospholipid biosynthesis</keyword>
<dbReference type="PANTHER" id="PTHR14269:SF61">
    <property type="entry name" value="CDP-DIACYLGLYCEROL--SERINE O-PHOSPHATIDYLTRANSFERASE"/>
    <property type="match status" value="1"/>
</dbReference>
<evidence type="ECO:0000256" key="4">
    <source>
        <dbReference type="ARBA" id="ARBA00013174"/>
    </source>
</evidence>
<dbReference type="InterPro" id="IPR004533">
    <property type="entry name" value="CDP-diaglyc--ser_O-PTrfase"/>
</dbReference>
<comment type="subcellular location">
    <subcellularLocation>
        <location evidence="2">Endomembrane system</location>
        <topology evidence="2">Multi-pass membrane protein</topology>
    </subcellularLocation>
</comment>
<evidence type="ECO:0000256" key="7">
    <source>
        <dbReference type="ARBA" id="ARBA00022679"/>
    </source>
</evidence>
<keyword evidence="9 16" id="KW-1133">Transmembrane helix</keyword>
<feature type="transmembrane region" description="Helical" evidence="16">
    <location>
        <begin position="173"/>
        <end position="195"/>
    </location>
</feature>
<keyword evidence="10" id="KW-0443">Lipid metabolism</keyword>
<evidence type="ECO:0000256" key="14">
    <source>
        <dbReference type="ARBA" id="ARBA00032361"/>
    </source>
</evidence>
<evidence type="ECO:0000256" key="11">
    <source>
        <dbReference type="ARBA" id="ARBA00023136"/>
    </source>
</evidence>
<evidence type="ECO:0000256" key="3">
    <source>
        <dbReference type="ARBA" id="ARBA00010441"/>
    </source>
</evidence>
<evidence type="ECO:0000256" key="16">
    <source>
        <dbReference type="SAM" id="Phobius"/>
    </source>
</evidence>
<organism evidence="17 18">
    <name type="scientific">Candidatus Bandiella euplotis</name>
    <dbReference type="NCBI Taxonomy" id="1664265"/>
    <lineage>
        <taxon>Bacteria</taxon>
        <taxon>Pseudomonadati</taxon>
        <taxon>Pseudomonadota</taxon>
        <taxon>Alphaproteobacteria</taxon>
        <taxon>Rickettsiales</taxon>
        <taxon>Candidatus Midichloriaceae</taxon>
        <taxon>Candidatus Bandiella</taxon>
    </lineage>
</organism>
<evidence type="ECO:0000256" key="15">
    <source>
        <dbReference type="RuleBase" id="RU003750"/>
    </source>
</evidence>
<dbReference type="RefSeq" id="WP_323732697.1">
    <property type="nucleotide sequence ID" value="NZ_CP110820.1"/>
</dbReference>
<sequence>MSKTTKKLTIPIQKLIPSIVTILALCLGITSIRYSLDGKFHIAVALIAVAAFFDGIDGRIARLLNSTSEFGAQLDSLADLCSFGVAPGLAVYLWSLKMIPYKGAGWAIVLFYITCSALRLARFNVQASLERQADKERNDSNFFVGVPMPVAAGLLLVPMMFTFEILEKCLFIASYWFVAPYMVLIGFLMVSRLPIYSAKKINISKEKVNIILVIIGMIFTGIILEPWILLPIIGICYIILIPVGVYFYYKKKGKSDAE</sequence>
<keyword evidence="6" id="KW-0444">Lipid biosynthesis</keyword>
<evidence type="ECO:0000256" key="2">
    <source>
        <dbReference type="ARBA" id="ARBA00004127"/>
    </source>
</evidence>
<keyword evidence="18" id="KW-1185">Reference proteome</keyword>
<dbReference type="Proteomes" id="UP001327219">
    <property type="component" value="Chromosome"/>
</dbReference>
<dbReference type="EMBL" id="CP110820">
    <property type="protein sequence ID" value="WPX97056.1"/>
    <property type="molecule type" value="Genomic_DNA"/>
</dbReference>
<feature type="transmembrane region" description="Helical" evidence="16">
    <location>
        <begin position="12"/>
        <end position="34"/>
    </location>
</feature>
<evidence type="ECO:0000256" key="8">
    <source>
        <dbReference type="ARBA" id="ARBA00022692"/>
    </source>
</evidence>
<feature type="transmembrane region" description="Helical" evidence="16">
    <location>
        <begin position="207"/>
        <end position="224"/>
    </location>
</feature>
<comment type="catalytic activity">
    <reaction evidence="1">
        <text>a CDP-1,2-diacyl-sn-glycerol + L-serine = a 1,2-diacyl-sn-glycero-3-phospho-L-serine + CMP + H(+)</text>
        <dbReference type="Rhea" id="RHEA:16913"/>
        <dbReference type="ChEBI" id="CHEBI:15378"/>
        <dbReference type="ChEBI" id="CHEBI:33384"/>
        <dbReference type="ChEBI" id="CHEBI:57262"/>
        <dbReference type="ChEBI" id="CHEBI:58332"/>
        <dbReference type="ChEBI" id="CHEBI:60377"/>
        <dbReference type="EC" id="2.7.8.8"/>
    </reaction>
</comment>
<keyword evidence="7 15" id="KW-0808">Transferase</keyword>
<dbReference type="Gene3D" id="1.20.120.1760">
    <property type="match status" value="1"/>
</dbReference>
<comment type="similarity">
    <text evidence="3 15">Belongs to the CDP-alcohol phosphatidyltransferase class-I family.</text>
</comment>
<keyword evidence="13" id="KW-1208">Phospholipid metabolism</keyword>
<dbReference type="PANTHER" id="PTHR14269">
    <property type="entry name" value="CDP-DIACYLGLYCEROL--GLYCEROL-3-PHOSPHATE 3-PHOSPHATIDYLTRANSFERASE-RELATED"/>
    <property type="match status" value="1"/>
</dbReference>
<evidence type="ECO:0000256" key="6">
    <source>
        <dbReference type="ARBA" id="ARBA00022516"/>
    </source>
</evidence>
<dbReference type="Pfam" id="PF01066">
    <property type="entry name" value="CDP-OH_P_transf"/>
    <property type="match status" value="1"/>
</dbReference>
<evidence type="ECO:0000256" key="5">
    <source>
        <dbReference type="ARBA" id="ARBA00017171"/>
    </source>
</evidence>
<dbReference type="PROSITE" id="PS00379">
    <property type="entry name" value="CDP_ALCOHOL_P_TRANSF"/>
    <property type="match status" value="1"/>
</dbReference>
<evidence type="ECO:0000256" key="10">
    <source>
        <dbReference type="ARBA" id="ARBA00023098"/>
    </source>
</evidence>
<dbReference type="InterPro" id="IPR050324">
    <property type="entry name" value="CDP-alcohol_PTase-I"/>
</dbReference>
<keyword evidence="11 16" id="KW-0472">Membrane</keyword>
<keyword evidence="8 16" id="KW-0812">Transmembrane</keyword>
<gene>
    <name evidence="17" type="ORF">Bandiella_01197</name>
</gene>
<feature type="transmembrane region" description="Helical" evidence="16">
    <location>
        <begin position="230"/>
        <end position="249"/>
    </location>
</feature>
<evidence type="ECO:0000256" key="1">
    <source>
        <dbReference type="ARBA" id="ARBA00000287"/>
    </source>
</evidence>
<protein>
    <recommendedName>
        <fullName evidence="5">CDP-diacylglycerol--serine O-phosphatidyltransferase</fullName>
        <ecNumber evidence="4">2.7.8.8</ecNumber>
    </recommendedName>
    <alternativeName>
        <fullName evidence="14">Phosphatidylserine synthase</fullName>
    </alternativeName>
</protein>
<feature type="transmembrane region" description="Helical" evidence="16">
    <location>
        <begin position="142"/>
        <end position="161"/>
    </location>
</feature>
<name>A0ABZ0ULP2_9RICK</name>
<dbReference type="EC" id="2.7.8.8" evidence="4"/>
<evidence type="ECO:0000313" key="17">
    <source>
        <dbReference type="EMBL" id="WPX97056.1"/>
    </source>
</evidence>
<evidence type="ECO:0000256" key="12">
    <source>
        <dbReference type="ARBA" id="ARBA00023209"/>
    </source>
</evidence>
<reference evidence="17 18" key="1">
    <citation type="submission" date="2022-11" db="EMBL/GenBank/DDBJ databases">
        <title>Host association and intracellularity evolved multiple times independently in the Rickettsiales.</title>
        <authorList>
            <person name="Castelli M."/>
            <person name="Nardi T."/>
            <person name="Gammuto L."/>
            <person name="Bellinzona G."/>
            <person name="Sabaneyeva E."/>
            <person name="Potekhin A."/>
            <person name="Serra V."/>
            <person name="Petroni G."/>
            <person name="Sassera D."/>
        </authorList>
    </citation>
    <scope>NUCLEOTIDE SEQUENCE [LARGE SCALE GENOMIC DNA]</scope>
    <source>
        <strain evidence="17 18">NDG2</strain>
    </source>
</reference>
<evidence type="ECO:0000313" key="18">
    <source>
        <dbReference type="Proteomes" id="UP001327219"/>
    </source>
</evidence>
<evidence type="ECO:0000256" key="9">
    <source>
        <dbReference type="ARBA" id="ARBA00022989"/>
    </source>
</evidence>
<accession>A0ABZ0ULP2</accession>
<dbReference type="InterPro" id="IPR000462">
    <property type="entry name" value="CDP-OH_P_trans"/>
</dbReference>
<dbReference type="InterPro" id="IPR043130">
    <property type="entry name" value="CDP-OH_PTrfase_TM_dom"/>
</dbReference>